<evidence type="ECO:0000256" key="2">
    <source>
        <dbReference type="SAM" id="Phobius"/>
    </source>
</evidence>
<keyword evidence="4" id="KW-1185">Reference proteome</keyword>
<feature type="coiled-coil region" evidence="1">
    <location>
        <begin position="159"/>
        <end position="186"/>
    </location>
</feature>
<evidence type="ECO:0000313" key="4">
    <source>
        <dbReference type="Proteomes" id="UP001321479"/>
    </source>
</evidence>
<keyword evidence="1" id="KW-0175">Coiled coil</keyword>
<keyword evidence="2" id="KW-0472">Membrane</keyword>
<keyword evidence="2" id="KW-0812">Transmembrane</keyword>
<protein>
    <submittedName>
        <fullName evidence="3">Uncharacterized protein</fullName>
    </submittedName>
</protein>
<accession>A0ABM7NU18</accession>
<dbReference type="RefSeq" id="YP_010842282.1">
    <property type="nucleotide sequence ID" value="NC_079139.1"/>
</dbReference>
<name>A0ABM7NU18_9VIRU</name>
<keyword evidence="2" id="KW-1133">Transmembrane helix</keyword>
<sequence length="246" mass="29441">MTLVDTNTKIEFNDKNFNYIAEFSKKQIGLESTTIDIVHIKCTHKKEFYSWSYITDGEIKNPESSDKSCDESQSLNINIKPEVLFNMLRDYKNKKLDKIYTIIFPTDFKMHDAPLSIEIITEMPYLSSKDSKIIILRPIQVNEFERCVLKFTRINELANEKNNEKILKLERKMSELQNKHKNYAIHVNNEFDKFNKLSSYQKYIDNKITKNKFQVMKKILRTFFIFVLNFIFILFILYFVSMLFRQ</sequence>
<reference evidence="3 4" key="1">
    <citation type="submission" date="2021-02" db="EMBL/GenBank/DDBJ databases">
        <title>Cotonvirus japonicus, which uses Golgi apparatus of host cells for its virion factory, phylogenetically links tailed tupanvirus and icosahedral mimivirus.</title>
        <authorList>
            <person name="Takahashi H."/>
            <person name="Fukaya S."/>
            <person name="Song C."/>
            <person name="Murata K."/>
            <person name="Takemura M."/>
        </authorList>
    </citation>
    <scope>NUCLEOTIDE SEQUENCE [LARGE SCALE GENOMIC DNA]</scope>
</reference>
<feature type="transmembrane region" description="Helical" evidence="2">
    <location>
        <begin position="219"/>
        <end position="240"/>
    </location>
</feature>
<proteinExistence type="predicted"/>
<evidence type="ECO:0000313" key="3">
    <source>
        <dbReference type="EMBL" id="BCS83674.1"/>
    </source>
</evidence>
<evidence type="ECO:0000256" key="1">
    <source>
        <dbReference type="SAM" id="Coils"/>
    </source>
</evidence>
<dbReference type="EMBL" id="AP024483">
    <property type="protein sequence ID" value="BCS83674.1"/>
    <property type="molecule type" value="Genomic_DNA"/>
</dbReference>
<dbReference type="Proteomes" id="UP001321479">
    <property type="component" value="Segment"/>
</dbReference>
<organism evidence="3 4">
    <name type="scientific">Cotonvirus japonicus</name>
    <dbReference type="NCBI Taxonomy" id="2811091"/>
    <lineage>
        <taxon>Viruses</taxon>
        <taxon>Varidnaviria</taxon>
        <taxon>Bamfordvirae</taxon>
        <taxon>Nucleocytoviricota</taxon>
        <taxon>Megaviricetes</taxon>
        <taxon>Imitervirales</taxon>
        <taxon>Mimiviridae</taxon>
        <taxon>Megamimivirinae</taxon>
        <taxon>Cotonvirus</taxon>
        <taxon>Cotonvirus japonicum</taxon>
    </lineage>
</organism>
<dbReference type="GeneID" id="80558879"/>